<keyword evidence="5" id="KW-0862">Zinc</keyword>
<keyword evidence="5" id="KW-0479">Metal-binding</keyword>
<dbReference type="PANTHER" id="PTHR42745">
    <property type="match status" value="1"/>
</dbReference>
<evidence type="ECO:0000256" key="5">
    <source>
        <dbReference type="PIRSR" id="PIRSR004692-2"/>
    </source>
</evidence>
<evidence type="ECO:0000259" key="8">
    <source>
        <dbReference type="PROSITE" id="PS51371"/>
    </source>
</evidence>
<feature type="domain" description="CBS" evidence="8">
    <location>
        <begin position="209"/>
        <end position="267"/>
    </location>
</feature>
<dbReference type="Pfam" id="PF01380">
    <property type="entry name" value="SIS"/>
    <property type="match status" value="1"/>
</dbReference>
<feature type="site" description="Catalytically relevant" evidence="6">
    <location>
        <position position="193"/>
    </location>
</feature>
<dbReference type="GO" id="GO:0097367">
    <property type="term" value="F:carbohydrate derivative binding"/>
    <property type="evidence" value="ECO:0007669"/>
    <property type="project" value="InterPro"/>
</dbReference>
<dbReference type="PANTHER" id="PTHR42745:SF1">
    <property type="entry name" value="ARABINOSE 5-PHOSPHATE ISOMERASE KDSD"/>
    <property type="match status" value="1"/>
</dbReference>
<dbReference type="InterPro" id="IPR004800">
    <property type="entry name" value="KdsD/KpsF-type"/>
</dbReference>
<dbReference type="InterPro" id="IPR050986">
    <property type="entry name" value="GutQ/KpsF_isomerases"/>
</dbReference>
<dbReference type="Gene3D" id="3.10.580.10">
    <property type="entry name" value="CBS-domain"/>
    <property type="match status" value="1"/>
</dbReference>
<dbReference type="OrthoDB" id="9762536at2"/>
<dbReference type="InterPro" id="IPR046342">
    <property type="entry name" value="CBS_dom_sf"/>
</dbReference>
<dbReference type="CDD" id="cd05014">
    <property type="entry name" value="SIS_Kpsf"/>
    <property type="match status" value="1"/>
</dbReference>
<dbReference type="Gene3D" id="3.40.50.10490">
    <property type="entry name" value="Glucose-6-phosphate isomerase like protein, domain 1"/>
    <property type="match status" value="1"/>
</dbReference>
<dbReference type="GO" id="GO:0046872">
    <property type="term" value="F:metal ion binding"/>
    <property type="evidence" value="ECO:0007669"/>
    <property type="project" value="UniProtKB-KW"/>
</dbReference>
<evidence type="ECO:0000256" key="4">
    <source>
        <dbReference type="PIRNR" id="PIRNR004692"/>
    </source>
</evidence>
<dbReference type="AlphaFoldDB" id="A0A511AX60"/>
<dbReference type="Proteomes" id="UP000321230">
    <property type="component" value="Unassembled WGS sequence"/>
</dbReference>
<organism evidence="10 11">
    <name type="scientific">Gluconobacter wancherniae NBRC 103581</name>
    <dbReference type="NCBI Taxonomy" id="656744"/>
    <lineage>
        <taxon>Bacteria</taxon>
        <taxon>Pseudomonadati</taxon>
        <taxon>Pseudomonadota</taxon>
        <taxon>Alphaproteobacteria</taxon>
        <taxon>Acetobacterales</taxon>
        <taxon>Acetobacteraceae</taxon>
        <taxon>Gluconobacter</taxon>
    </lineage>
</organism>
<evidence type="ECO:0000259" key="9">
    <source>
        <dbReference type="PROSITE" id="PS51464"/>
    </source>
</evidence>
<evidence type="ECO:0000256" key="7">
    <source>
        <dbReference type="PROSITE-ProRule" id="PRU00703"/>
    </source>
</evidence>
<reference evidence="10 11" key="1">
    <citation type="submission" date="2019-07" db="EMBL/GenBank/DDBJ databases">
        <title>Whole genome shotgun sequence of Gluconobacter wancherniae NBRC 103581.</title>
        <authorList>
            <person name="Hosoyama A."/>
            <person name="Uohara A."/>
            <person name="Ohji S."/>
            <person name="Ichikawa N."/>
        </authorList>
    </citation>
    <scope>NUCLEOTIDE SEQUENCE [LARGE SCALE GENOMIC DNA]</scope>
    <source>
        <strain evidence="10 11">NBRC 103581</strain>
    </source>
</reference>
<dbReference type="PROSITE" id="PS51371">
    <property type="entry name" value="CBS"/>
    <property type="match status" value="2"/>
</dbReference>
<evidence type="ECO:0000313" key="10">
    <source>
        <dbReference type="EMBL" id="GEK92726.1"/>
    </source>
</evidence>
<keyword evidence="11" id="KW-1185">Reference proteome</keyword>
<comment type="similarity">
    <text evidence="1 4">Belongs to the SIS family. GutQ/KpsF subfamily.</text>
</comment>
<evidence type="ECO:0000256" key="3">
    <source>
        <dbReference type="ARBA" id="ARBA00023122"/>
    </source>
</evidence>
<dbReference type="GO" id="GO:1901135">
    <property type="term" value="P:carbohydrate derivative metabolic process"/>
    <property type="evidence" value="ECO:0007669"/>
    <property type="project" value="InterPro"/>
</dbReference>
<feature type="site" description="Catalytically relevant" evidence="6">
    <location>
        <position position="111"/>
    </location>
</feature>
<dbReference type="NCBIfam" id="TIGR00393">
    <property type="entry name" value="kpsF"/>
    <property type="match status" value="1"/>
</dbReference>
<name>A0A511AX60_9PROT</name>
<evidence type="ECO:0000256" key="6">
    <source>
        <dbReference type="PIRSR" id="PIRSR004692-3"/>
    </source>
</evidence>
<dbReference type="InterPro" id="IPR000644">
    <property type="entry name" value="CBS_dom"/>
</dbReference>
<sequence>MTQMLRSPLSSALSTLATERVGLQTLEAEMGGCLGETFSRAVERIFISPGRVVVTGMGKSGHIGRKIQSTLASTGTPSLFMHPAEAAHGDLGMVGPEDIILALSNSGETAELAAVLSHASRQKLCVIAMTAAPSSALAKAAEIVLALPSAKEACPMGLAPTTSTLLQLALGDALALALLERRNFTANDFSVFHPGGRLGARLRPVHDLMHTGDAVPLGTMDLPLRAVILEMTRKTFGCMGVVDSEGVLKGLIADGDLRRVLDRDLDNTKAAEVMNTAPITTSAHTLAQDALVLMNERPKPITSLFVLDDDHRPLGIIHLHDLLRAGIV</sequence>
<gene>
    <name evidence="10" type="primary">kpsF</name>
    <name evidence="10" type="ORF">GWA01_04960</name>
</gene>
<evidence type="ECO:0000313" key="11">
    <source>
        <dbReference type="Proteomes" id="UP000321230"/>
    </source>
</evidence>
<keyword evidence="2" id="KW-0677">Repeat</keyword>
<evidence type="ECO:0000256" key="1">
    <source>
        <dbReference type="ARBA" id="ARBA00008165"/>
    </source>
</evidence>
<dbReference type="CDD" id="cd04604">
    <property type="entry name" value="CBS_pair_SIS_assoc"/>
    <property type="match status" value="1"/>
</dbReference>
<dbReference type="FunFam" id="3.40.50.10490:FF:000011">
    <property type="entry name" value="Arabinose 5-phosphate isomerase"/>
    <property type="match status" value="1"/>
</dbReference>
<feature type="binding site" evidence="5">
    <location>
        <position position="82"/>
    </location>
    <ligand>
        <name>Zn(2+)</name>
        <dbReference type="ChEBI" id="CHEBI:29105"/>
    </ligand>
</feature>
<feature type="site" description="Catalytically relevant" evidence="6">
    <location>
        <position position="59"/>
    </location>
</feature>
<protein>
    <submittedName>
        <fullName evidence="10">Capsule expression protein</fullName>
    </submittedName>
</protein>
<comment type="caution">
    <text evidence="10">The sequence shown here is derived from an EMBL/GenBank/DDBJ whole genome shotgun (WGS) entry which is preliminary data.</text>
</comment>
<dbReference type="InterPro" id="IPR035474">
    <property type="entry name" value="SIS_Kpsf"/>
</dbReference>
<dbReference type="RefSeq" id="WP_146793674.1">
    <property type="nucleotide sequence ID" value="NZ_BARC01000005.1"/>
</dbReference>
<dbReference type="InterPro" id="IPR001347">
    <property type="entry name" value="SIS_dom"/>
</dbReference>
<dbReference type="PROSITE" id="PS51464">
    <property type="entry name" value="SIS"/>
    <property type="match status" value="1"/>
</dbReference>
<dbReference type="InterPro" id="IPR046348">
    <property type="entry name" value="SIS_dom_sf"/>
</dbReference>
<evidence type="ECO:0000256" key="2">
    <source>
        <dbReference type="ARBA" id="ARBA00022737"/>
    </source>
</evidence>
<dbReference type="Pfam" id="PF00571">
    <property type="entry name" value="CBS"/>
    <property type="match status" value="2"/>
</dbReference>
<dbReference type="SMART" id="SM00116">
    <property type="entry name" value="CBS"/>
    <property type="match status" value="2"/>
</dbReference>
<dbReference type="GO" id="GO:0005975">
    <property type="term" value="P:carbohydrate metabolic process"/>
    <property type="evidence" value="ECO:0007669"/>
    <property type="project" value="InterPro"/>
</dbReference>
<proteinExistence type="inferred from homology"/>
<feature type="domain" description="SIS" evidence="9">
    <location>
        <begin position="41"/>
        <end position="184"/>
    </location>
</feature>
<accession>A0A511AX60</accession>
<dbReference type="GO" id="GO:0019146">
    <property type="term" value="F:arabinose-5-phosphate isomerase activity"/>
    <property type="evidence" value="ECO:0007669"/>
    <property type="project" value="UniProtKB-ARBA"/>
</dbReference>
<dbReference type="SUPFAM" id="SSF53697">
    <property type="entry name" value="SIS domain"/>
    <property type="match status" value="1"/>
</dbReference>
<dbReference type="EMBL" id="BJUZ01000001">
    <property type="protein sequence ID" value="GEK92726.1"/>
    <property type="molecule type" value="Genomic_DNA"/>
</dbReference>
<keyword evidence="3 7" id="KW-0129">CBS domain</keyword>
<dbReference type="PIRSF" id="PIRSF004692">
    <property type="entry name" value="KdsD_KpsF"/>
    <property type="match status" value="1"/>
</dbReference>
<feature type="site" description="Catalytically relevant" evidence="6">
    <location>
        <position position="152"/>
    </location>
</feature>
<feature type="domain" description="CBS" evidence="8">
    <location>
        <begin position="274"/>
        <end position="328"/>
    </location>
</feature>